<dbReference type="Proteomes" id="UP000663981">
    <property type="component" value="Unassembled WGS sequence"/>
</dbReference>
<gene>
    <name evidence="1" type="ORF">I7822_28200</name>
</gene>
<proteinExistence type="predicted"/>
<organism evidence="1 2">
    <name type="scientific">Metabacillus bambusae</name>
    <dbReference type="NCBI Taxonomy" id="2795218"/>
    <lineage>
        <taxon>Bacteria</taxon>
        <taxon>Bacillati</taxon>
        <taxon>Bacillota</taxon>
        <taxon>Bacilli</taxon>
        <taxon>Bacillales</taxon>
        <taxon>Bacillaceae</taxon>
        <taxon>Metabacillus</taxon>
    </lineage>
</organism>
<keyword evidence="2" id="KW-1185">Reference proteome</keyword>
<dbReference type="EMBL" id="JAGDEL010000040">
    <property type="protein sequence ID" value="MBO1515500.1"/>
    <property type="molecule type" value="Genomic_DNA"/>
</dbReference>
<sequence>MKKLLLVVLLLLIVYPLTITATEWKEVPQRNEMIGNTLIIENPNN</sequence>
<name>A0ABS3NBS4_9BACI</name>
<accession>A0ABS3NBS4</accession>
<dbReference type="RefSeq" id="WP_207982357.1">
    <property type="nucleotide sequence ID" value="NZ_JAGDEL010000040.1"/>
</dbReference>
<comment type="caution">
    <text evidence="1">The sequence shown here is derived from an EMBL/GenBank/DDBJ whole genome shotgun (WGS) entry which is preliminary data.</text>
</comment>
<evidence type="ECO:0000313" key="1">
    <source>
        <dbReference type="EMBL" id="MBO1515500.1"/>
    </source>
</evidence>
<reference evidence="1 2" key="1">
    <citation type="submission" date="2021-03" db="EMBL/GenBank/DDBJ databases">
        <title>Whole genome sequence of Metabacillus bambusae BG109.</title>
        <authorList>
            <person name="Jeong J.W."/>
        </authorList>
    </citation>
    <scope>NUCLEOTIDE SEQUENCE [LARGE SCALE GENOMIC DNA]</scope>
    <source>
        <strain evidence="1 2">BG109</strain>
    </source>
</reference>
<evidence type="ECO:0000313" key="2">
    <source>
        <dbReference type="Proteomes" id="UP000663981"/>
    </source>
</evidence>
<protein>
    <submittedName>
        <fullName evidence="1">Uncharacterized protein</fullName>
    </submittedName>
</protein>